<accession>A0A9P5PJW3</accession>
<sequence length="112" mass="13049">MRRLGRWRYRSDVHTGSYAGFRNLRICTILSLQILDEYILRVKTRSIELPPTRITKPTSEFTSTSGQTTTFVMWSSRMSNVEIQNVDMDMKKNIVEMLASDVIQGLFFCCRC</sequence>
<dbReference type="EMBL" id="JADNRY010000134">
    <property type="protein sequence ID" value="KAF9063957.1"/>
    <property type="molecule type" value="Genomic_DNA"/>
</dbReference>
<reference evidence="1" key="1">
    <citation type="submission" date="2020-11" db="EMBL/GenBank/DDBJ databases">
        <authorList>
            <consortium name="DOE Joint Genome Institute"/>
            <person name="Ahrendt S."/>
            <person name="Riley R."/>
            <person name="Andreopoulos W."/>
            <person name="Labutti K."/>
            <person name="Pangilinan J."/>
            <person name="Ruiz-Duenas F.J."/>
            <person name="Barrasa J.M."/>
            <person name="Sanchez-Garcia M."/>
            <person name="Camarero S."/>
            <person name="Miyauchi S."/>
            <person name="Serrano A."/>
            <person name="Linde D."/>
            <person name="Babiker R."/>
            <person name="Drula E."/>
            <person name="Ayuso-Fernandez I."/>
            <person name="Pacheco R."/>
            <person name="Padilla G."/>
            <person name="Ferreira P."/>
            <person name="Barriuso J."/>
            <person name="Kellner H."/>
            <person name="Castanera R."/>
            <person name="Alfaro M."/>
            <person name="Ramirez L."/>
            <person name="Pisabarro A.G."/>
            <person name="Kuo A."/>
            <person name="Tritt A."/>
            <person name="Lipzen A."/>
            <person name="He G."/>
            <person name="Yan M."/>
            <person name="Ng V."/>
            <person name="Cullen D."/>
            <person name="Martin F."/>
            <person name="Rosso M.-N."/>
            <person name="Henrissat B."/>
            <person name="Hibbett D."/>
            <person name="Martinez A.T."/>
            <person name="Grigoriev I.V."/>
        </authorList>
    </citation>
    <scope>NUCLEOTIDE SEQUENCE</scope>
    <source>
        <strain evidence="1">AH 40177</strain>
    </source>
</reference>
<evidence type="ECO:0000313" key="2">
    <source>
        <dbReference type="Proteomes" id="UP000772434"/>
    </source>
</evidence>
<dbReference type="AlphaFoldDB" id="A0A9P5PJW3"/>
<gene>
    <name evidence="1" type="ORF">BDP27DRAFT_206497</name>
</gene>
<dbReference type="Proteomes" id="UP000772434">
    <property type="component" value="Unassembled WGS sequence"/>
</dbReference>
<comment type="caution">
    <text evidence="1">The sequence shown here is derived from an EMBL/GenBank/DDBJ whole genome shotgun (WGS) entry which is preliminary data.</text>
</comment>
<organism evidence="1 2">
    <name type="scientific">Rhodocollybia butyracea</name>
    <dbReference type="NCBI Taxonomy" id="206335"/>
    <lineage>
        <taxon>Eukaryota</taxon>
        <taxon>Fungi</taxon>
        <taxon>Dikarya</taxon>
        <taxon>Basidiomycota</taxon>
        <taxon>Agaricomycotina</taxon>
        <taxon>Agaricomycetes</taxon>
        <taxon>Agaricomycetidae</taxon>
        <taxon>Agaricales</taxon>
        <taxon>Marasmiineae</taxon>
        <taxon>Omphalotaceae</taxon>
        <taxon>Rhodocollybia</taxon>
    </lineage>
</organism>
<keyword evidence="2" id="KW-1185">Reference proteome</keyword>
<name>A0A9P5PJW3_9AGAR</name>
<protein>
    <submittedName>
        <fullName evidence="1">Uncharacterized protein</fullName>
    </submittedName>
</protein>
<proteinExistence type="predicted"/>
<evidence type="ECO:0000313" key="1">
    <source>
        <dbReference type="EMBL" id="KAF9063957.1"/>
    </source>
</evidence>
<dbReference type="OrthoDB" id="3211970at2759"/>